<feature type="signal peptide" evidence="1">
    <location>
        <begin position="1"/>
        <end position="21"/>
    </location>
</feature>
<proteinExistence type="predicted"/>
<dbReference type="PROSITE" id="PS51257">
    <property type="entry name" value="PROKAR_LIPOPROTEIN"/>
    <property type="match status" value="1"/>
</dbReference>
<keyword evidence="1" id="KW-0732">Signal</keyword>
<evidence type="ECO:0000313" key="2">
    <source>
        <dbReference type="EMBL" id="MFC0470711.1"/>
    </source>
</evidence>
<gene>
    <name evidence="2" type="ORF">ACFFHM_09450</name>
</gene>
<accession>A0ABV6KBM1</accession>
<dbReference type="Proteomes" id="UP001589838">
    <property type="component" value="Unassembled WGS sequence"/>
</dbReference>
<dbReference type="InterPro" id="IPR011042">
    <property type="entry name" value="6-blade_b-propeller_TolB-like"/>
</dbReference>
<sequence length="199" mass="23044">MKKILVITVFVLLLIAGCSTNDQPFSVDGYLYSLNTKDHEETEMDSENLGVFWSIRKLENTFYITEGPRNIVKVINEEVQHHSLKLDKEFATLSETGLLGFVLAPSDGESDLAYAYYSYEDISGQFNRIVTLRSENNIWKEDRLLIDKIPNGSFFNMDEGLKLNLHDNLLQQQPVIHLNRVWHKIPIYEKDQSNEYLLI</sequence>
<protein>
    <submittedName>
        <fullName evidence="2">Uncharacterized protein</fullName>
    </submittedName>
</protein>
<evidence type="ECO:0000256" key="1">
    <source>
        <dbReference type="SAM" id="SignalP"/>
    </source>
</evidence>
<feature type="chain" id="PRO_5045887486" evidence="1">
    <location>
        <begin position="22"/>
        <end position="199"/>
    </location>
</feature>
<comment type="caution">
    <text evidence="2">The sequence shown here is derived from an EMBL/GenBank/DDBJ whole genome shotgun (WGS) entry which is preliminary data.</text>
</comment>
<keyword evidence="3" id="KW-1185">Reference proteome</keyword>
<name>A0ABV6KBM1_9BACI</name>
<dbReference type="Gene3D" id="2.120.10.30">
    <property type="entry name" value="TolB, C-terminal domain"/>
    <property type="match status" value="1"/>
</dbReference>
<organism evidence="2 3">
    <name type="scientific">Halalkalibacter kiskunsagensis</name>
    <dbReference type="NCBI Taxonomy" id="1548599"/>
    <lineage>
        <taxon>Bacteria</taxon>
        <taxon>Bacillati</taxon>
        <taxon>Bacillota</taxon>
        <taxon>Bacilli</taxon>
        <taxon>Bacillales</taxon>
        <taxon>Bacillaceae</taxon>
        <taxon>Halalkalibacter</taxon>
    </lineage>
</organism>
<reference evidence="2 3" key="1">
    <citation type="submission" date="2024-09" db="EMBL/GenBank/DDBJ databases">
        <authorList>
            <person name="Sun Q."/>
            <person name="Mori K."/>
        </authorList>
    </citation>
    <scope>NUCLEOTIDE SEQUENCE [LARGE SCALE GENOMIC DNA]</scope>
    <source>
        <strain evidence="2 3">NCAIM B.02610</strain>
    </source>
</reference>
<dbReference type="RefSeq" id="WP_335960531.1">
    <property type="nucleotide sequence ID" value="NZ_JAXBLX010000010.1"/>
</dbReference>
<evidence type="ECO:0000313" key="3">
    <source>
        <dbReference type="Proteomes" id="UP001589838"/>
    </source>
</evidence>
<dbReference type="EMBL" id="JBHLUX010000025">
    <property type="protein sequence ID" value="MFC0470711.1"/>
    <property type="molecule type" value="Genomic_DNA"/>
</dbReference>